<dbReference type="Pfam" id="PF13559">
    <property type="entry name" value="DUF4129"/>
    <property type="match status" value="1"/>
</dbReference>
<evidence type="ECO:0000313" key="4">
    <source>
        <dbReference type="EMBL" id="KLN34237.1"/>
    </source>
</evidence>
<evidence type="ECO:0000259" key="3">
    <source>
        <dbReference type="Pfam" id="PF13559"/>
    </source>
</evidence>
<accession>A0A0H2L216</accession>
<reference evidence="4 5" key="1">
    <citation type="submission" date="2014-05" db="EMBL/GenBank/DDBJ databases">
        <title>Cellulosimicrobium funkei U11 genome.</title>
        <authorList>
            <person name="Hu C."/>
            <person name="Gong Y."/>
            <person name="Wan W."/>
            <person name="Jiang M."/>
        </authorList>
    </citation>
    <scope>NUCLEOTIDE SEQUENCE [LARGE SCALE GENOMIC DNA]</scope>
    <source>
        <strain evidence="4 5">U11</strain>
    </source>
</reference>
<evidence type="ECO:0000313" key="5">
    <source>
        <dbReference type="Proteomes" id="UP000035265"/>
    </source>
</evidence>
<sequence>MTAPQGDDHRRPGPARFAAVAALALAAVLAAAVGAPWGWEAPGWFDRVGQEQVAPPPETATTDVLSDARDQIRSQTDSGGLSVDAFILWTLGIVALVLLVVLARRYLPALLVRRRRRELLVTAPGDVSVHAVEDPVVPELREAVDRAHDDLHVPDVDPHDAVVAAWVALERAAERAGTRRDPAQTPTEFTSAVLASTRVDADAVATLRGLYHRARFGETPLGARDLEAARAALARIAADLATRAGRPADGTPDPATPHDRPLYDEARP</sequence>
<name>A0A0H2L216_9MICO</name>
<feature type="transmembrane region" description="Helical" evidence="2">
    <location>
        <begin position="86"/>
        <end position="107"/>
    </location>
</feature>
<keyword evidence="5" id="KW-1185">Reference proteome</keyword>
<feature type="domain" description="Protein-glutamine gamma-glutamyltransferase-like C-terminal" evidence="3">
    <location>
        <begin position="165"/>
        <end position="233"/>
    </location>
</feature>
<keyword evidence="2" id="KW-1133">Transmembrane helix</keyword>
<dbReference type="RefSeq" id="WP_047233337.1">
    <property type="nucleotide sequence ID" value="NZ_JNBQ01000017.1"/>
</dbReference>
<gene>
    <name evidence="4" type="ORF">FB00_13205</name>
</gene>
<proteinExistence type="predicted"/>
<dbReference type="InterPro" id="IPR025403">
    <property type="entry name" value="TgpA-like_C"/>
</dbReference>
<evidence type="ECO:0000256" key="2">
    <source>
        <dbReference type="SAM" id="Phobius"/>
    </source>
</evidence>
<protein>
    <recommendedName>
        <fullName evidence="3">Protein-glutamine gamma-glutamyltransferase-like C-terminal domain-containing protein</fullName>
    </recommendedName>
</protein>
<feature type="compositionally biased region" description="Basic and acidic residues" evidence="1">
    <location>
        <begin position="256"/>
        <end position="268"/>
    </location>
</feature>
<keyword evidence="2" id="KW-0812">Transmembrane</keyword>
<evidence type="ECO:0000256" key="1">
    <source>
        <dbReference type="SAM" id="MobiDB-lite"/>
    </source>
</evidence>
<dbReference type="STRING" id="264251.FB00_13205"/>
<dbReference type="EMBL" id="JNBQ01000017">
    <property type="protein sequence ID" value="KLN34237.1"/>
    <property type="molecule type" value="Genomic_DNA"/>
</dbReference>
<organism evidence="4 5">
    <name type="scientific">Cellulosimicrobium funkei</name>
    <dbReference type="NCBI Taxonomy" id="264251"/>
    <lineage>
        <taxon>Bacteria</taxon>
        <taxon>Bacillati</taxon>
        <taxon>Actinomycetota</taxon>
        <taxon>Actinomycetes</taxon>
        <taxon>Micrococcales</taxon>
        <taxon>Promicromonosporaceae</taxon>
        <taxon>Cellulosimicrobium</taxon>
    </lineage>
</organism>
<keyword evidence="2" id="KW-0472">Membrane</keyword>
<feature type="region of interest" description="Disordered" evidence="1">
    <location>
        <begin position="241"/>
        <end position="268"/>
    </location>
</feature>
<dbReference type="Proteomes" id="UP000035265">
    <property type="component" value="Unassembled WGS sequence"/>
</dbReference>
<dbReference type="PATRIC" id="fig|264251.5.peg.2684"/>
<dbReference type="AlphaFoldDB" id="A0A0H2L216"/>
<comment type="caution">
    <text evidence="4">The sequence shown here is derived from an EMBL/GenBank/DDBJ whole genome shotgun (WGS) entry which is preliminary data.</text>
</comment>